<dbReference type="Pfam" id="PF14572">
    <property type="entry name" value="Pribosyl_synth"/>
    <property type="match status" value="1"/>
</dbReference>
<dbReference type="GO" id="GO:0016301">
    <property type="term" value="F:kinase activity"/>
    <property type="evidence" value="ECO:0007669"/>
    <property type="project" value="UniProtKB-KW"/>
</dbReference>
<keyword evidence="7 10" id="KW-0418">Kinase</keyword>
<sequence>MLVEPRVTSTAGQLNVDFALVYKERKKANEVDYMGLLAEVKDGVAIHVDDMSDTCGTICYAADKHLSAGATRVYAVLTHGIFSGPAISHIKNACFEAVVITNTIPQENKMKHCSKIQVIDISMILTEATGRTHNGETVFLSVQSCPFIIE</sequence>
<evidence type="ECO:0000256" key="4">
    <source>
        <dbReference type="ARBA" id="ARBA00022723"/>
    </source>
</evidence>
<dbReference type="Gene3D" id="3.40.50.2020">
    <property type="match status" value="2"/>
</dbReference>
<dbReference type="AlphaFoldDB" id="A0A091E3N8"/>
<evidence type="ECO:0000313" key="10">
    <source>
        <dbReference type="EMBL" id="KFO37318.1"/>
    </source>
</evidence>
<gene>
    <name evidence="10" type="ORF">H920_01300</name>
</gene>
<dbReference type="InterPro" id="IPR005946">
    <property type="entry name" value="Rib-P_diPkinase"/>
</dbReference>
<evidence type="ECO:0000256" key="5">
    <source>
        <dbReference type="ARBA" id="ARBA00022727"/>
    </source>
</evidence>
<proteinExistence type="inferred from homology"/>
<protein>
    <recommendedName>
        <fullName evidence="2">ribose-phosphate diphosphokinase</fullName>
        <ecNumber evidence="2">2.7.6.1</ecNumber>
    </recommendedName>
</protein>
<dbReference type="GO" id="GO:0006164">
    <property type="term" value="P:purine nucleotide biosynthetic process"/>
    <property type="evidence" value="ECO:0007669"/>
    <property type="project" value="TreeGrafter"/>
</dbReference>
<evidence type="ECO:0000256" key="9">
    <source>
        <dbReference type="ARBA" id="ARBA00022842"/>
    </source>
</evidence>
<evidence type="ECO:0000256" key="1">
    <source>
        <dbReference type="ARBA" id="ARBA00006478"/>
    </source>
</evidence>
<evidence type="ECO:0000256" key="2">
    <source>
        <dbReference type="ARBA" id="ARBA00013247"/>
    </source>
</evidence>
<dbReference type="InterPro" id="IPR029057">
    <property type="entry name" value="PRTase-like"/>
</dbReference>
<accession>A0A091E3N8</accession>
<dbReference type="GO" id="GO:0004749">
    <property type="term" value="F:ribose phosphate diphosphokinase activity"/>
    <property type="evidence" value="ECO:0007669"/>
    <property type="project" value="UniProtKB-EC"/>
</dbReference>
<evidence type="ECO:0000256" key="3">
    <source>
        <dbReference type="ARBA" id="ARBA00022679"/>
    </source>
</evidence>
<keyword evidence="9" id="KW-0460">Magnesium</keyword>
<dbReference type="EMBL" id="KN120969">
    <property type="protein sequence ID" value="KFO37318.1"/>
    <property type="molecule type" value="Genomic_DNA"/>
</dbReference>
<comment type="similarity">
    <text evidence="1">Belongs to the ribose-phosphate pyrophosphokinase family.</text>
</comment>
<keyword evidence="6" id="KW-0547">Nucleotide-binding</keyword>
<keyword evidence="3" id="KW-0808">Transferase</keyword>
<dbReference type="PANTHER" id="PTHR10210">
    <property type="entry name" value="RIBOSE-PHOSPHATE DIPHOSPHOKINASE FAMILY MEMBER"/>
    <property type="match status" value="1"/>
</dbReference>
<dbReference type="FunFam" id="3.40.50.2020:FF:000005">
    <property type="entry name" value="Ribose-phosphate pyrophosphokinase 1"/>
    <property type="match status" value="1"/>
</dbReference>
<dbReference type="GO" id="GO:0002189">
    <property type="term" value="C:ribose phosphate diphosphokinase complex"/>
    <property type="evidence" value="ECO:0007669"/>
    <property type="project" value="TreeGrafter"/>
</dbReference>
<dbReference type="PANTHER" id="PTHR10210:SF118">
    <property type="entry name" value="RIBOSE-PHOSPHATE PYROPHOSPHOKINASE 1"/>
    <property type="match status" value="1"/>
</dbReference>
<dbReference type="SUPFAM" id="SSF53271">
    <property type="entry name" value="PRTase-like"/>
    <property type="match status" value="1"/>
</dbReference>
<evidence type="ECO:0000313" key="11">
    <source>
        <dbReference type="Proteomes" id="UP000028990"/>
    </source>
</evidence>
<keyword evidence="8" id="KW-0067">ATP-binding</keyword>
<keyword evidence="4" id="KW-0479">Metal-binding</keyword>
<keyword evidence="5" id="KW-0545">Nucleotide biosynthesis</keyword>
<evidence type="ECO:0000256" key="6">
    <source>
        <dbReference type="ARBA" id="ARBA00022741"/>
    </source>
</evidence>
<dbReference type="CDD" id="cd06223">
    <property type="entry name" value="PRTases_typeI"/>
    <property type="match status" value="1"/>
</dbReference>
<name>A0A091E3N8_FUKDA</name>
<keyword evidence="11" id="KW-1185">Reference proteome</keyword>
<reference evidence="10 11" key="1">
    <citation type="submission" date="2013-11" db="EMBL/GenBank/DDBJ databases">
        <title>The Damaraland mole rat (Fukomys damarensis) genome and evolution of African mole rats.</title>
        <authorList>
            <person name="Gladyshev V.N."/>
            <person name="Fang X."/>
        </authorList>
    </citation>
    <scope>NUCLEOTIDE SEQUENCE [LARGE SCALE GENOMIC DNA]</scope>
    <source>
        <tissue evidence="10">Liver</tissue>
    </source>
</reference>
<dbReference type="NCBIfam" id="TIGR01251">
    <property type="entry name" value="ribP_PPkin"/>
    <property type="match status" value="1"/>
</dbReference>
<dbReference type="InterPro" id="IPR000836">
    <property type="entry name" value="PRTase_dom"/>
</dbReference>
<organism evidence="10 11">
    <name type="scientific">Fukomys damarensis</name>
    <name type="common">Damaraland mole rat</name>
    <name type="synonym">Cryptomys damarensis</name>
    <dbReference type="NCBI Taxonomy" id="885580"/>
    <lineage>
        <taxon>Eukaryota</taxon>
        <taxon>Metazoa</taxon>
        <taxon>Chordata</taxon>
        <taxon>Craniata</taxon>
        <taxon>Vertebrata</taxon>
        <taxon>Euteleostomi</taxon>
        <taxon>Mammalia</taxon>
        <taxon>Eutheria</taxon>
        <taxon>Euarchontoglires</taxon>
        <taxon>Glires</taxon>
        <taxon>Rodentia</taxon>
        <taxon>Hystricomorpha</taxon>
        <taxon>Bathyergidae</taxon>
        <taxon>Fukomys</taxon>
    </lineage>
</organism>
<evidence type="ECO:0000256" key="7">
    <source>
        <dbReference type="ARBA" id="ARBA00022777"/>
    </source>
</evidence>
<dbReference type="GO" id="GO:0005737">
    <property type="term" value="C:cytoplasm"/>
    <property type="evidence" value="ECO:0007669"/>
    <property type="project" value="TreeGrafter"/>
</dbReference>
<dbReference type="EC" id="2.7.6.1" evidence="2"/>
<evidence type="ECO:0000256" key="8">
    <source>
        <dbReference type="ARBA" id="ARBA00022840"/>
    </source>
</evidence>
<dbReference type="GO" id="GO:0006015">
    <property type="term" value="P:5-phosphoribose 1-diphosphate biosynthetic process"/>
    <property type="evidence" value="ECO:0007669"/>
    <property type="project" value="TreeGrafter"/>
</dbReference>
<dbReference type="Proteomes" id="UP000028990">
    <property type="component" value="Unassembled WGS sequence"/>
</dbReference>
<dbReference type="GO" id="GO:0000287">
    <property type="term" value="F:magnesium ion binding"/>
    <property type="evidence" value="ECO:0007669"/>
    <property type="project" value="InterPro"/>
</dbReference>
<dbReference type="GO" id="GO:0005524">
    <property type="term" value="F:ATP binding"/>
    <property type="evidence" value="ECO:0007669"/>
    <property type="project" value="UniProtKB-KW"/>
</dbReference>